<dbReference type="KEGG" id="dwu:DVJ83_16605"/>
<dbReference type="PROSITE" id="PS51192">
    <property type="entry name" value="HELICASE_ATP_BIND_1"/>
    <property type="match status" value="1"/>
</dbReference>
<sequence length="1414" mass="155187">MKTYVLQQGELRPFAGGEAAHLASDLDLEGVDELFMVRHGAQVYPVWLLPTSQQDPQWPADNWSVRLARCRTTAELFEEAQRLTPAQACLLFATLPDPLLDAWTGRSWSQGEIAQQLYQVVAQRFEGSLQARGIQSVELLLKTDKVEPPLDVAQLLPVSTQATAEAGRGVPMNTLGLPDVVQQAITPLIREGNLFLHQALALKYLREARPEQLDVILSTPTASGKTVSFLPGILEDLTQNGGNALFLYPLTALCRDQFSTIEKACLAMPEQQRLKLARFIGQDRLEDHAEVPNLLVATPDKLNHNLTRREIQAFLAGVKYVVLDEAHTYRGAFGTHMSAFLRRLLLTAHSRPSLVISSATLKNTVQFAQNLTGRRAFRVVGVSTAPRYPRHLYVASLGRPTRQPERGHSRAIRNLAQAVRDRRSKGLVFLGRRSATRYVSKGLQFRSDPSDPPVVFPFYSGMPDYTERLEHLKNGAGPTVAVSTTTLEAGIDVGALDIVGIVGFPRTRNSFKQMAGRAGRAGTAHVAFMPSSQPPDQYYSQPANLERLVQAESEPVYVNPYNPVLLKGHVRRLRYEMQQMGDETGTHLLQRLFPEGLPGEVEKQLLPLFEEAVHPLAAPPLRGEPGVPHLVIRSGKDGDPHPSVPSIHVPEEPPEWLIEQPSAENAAKEWGPESMVIRADRYYQVQNWQRGQVTNRGRTENAVLIWALDQTDLVLDPVEAARARRGLQQWPAGALEPHSHDGKAYSQVDFDEVLHTRDFGLLRGKSGHGRVNTQLQPKRDYSVQQVRCTCPAARSKVRLPRQAPPSFQVVLRREGGLEESLGRFQGTQWPTWQPGKVVISSDEHTTAFYAVEGKELRQEGLTLLVRQHSFDRELPGECVCGAMTDTRLVWETSVQEVPESWRTHEVFSMTPRTFATDVAQVSFSGTSRPALEAFGTALVKALPDVMEVDPQEVGVQASSVRGDATLTFWDTTAGGTGVSLEIPEFLPRLLRGARDLLALSDQCSCGGEGCFGCIQPFTALHWEHFPVLEDLDDHEAQLMGPATDAALRFAEQLLATLPVEEAPVAPPKPAPAFTQVILELEGFLHSPAGTCVAGASELLRLLEEQRIEVSVVTNSPRAWAASFLEEQWPERAAGLVGSLVADAQFPSSEKVRHLIPEERPDRVLWVGSSVAGLSAARDLDVTTALFGRGSTEHLTQGPDLLLEMPECLRGSLLSPVRYGWPLEQATLPGAARRAPLSIHCADVAGGLDVQVMGRYFPVRSSARHNRLQQASQQVLSFKDTGTLASLVCETLQTHYPDHVIVFVPSSRPDSALGTGLSAVHDLLASAQRDVGCLHWNTPPTRKQKEAGGLASRVRNVQGRLAFTGDLAGRSVVLVDDVVTTGATLAEGKRVLEAAGATVTCFAVARTMRAERVQA</sequence>
<dbReference type="SUPFAM" id="SSF56784">
    <property type="entry name" value="HAD-like"/>
    <property type="match status" value="1"/>
</dbReference>
<dbReference type="Gene3D" id="3.40.50.1000">
    <property type="entry name" value="HAD superfamily/HAD-like"/>
    <property type="match status" value="1"/>
</dbReference>
<dbReference type="InterPro" id="IPR011545">
    <property type="entry name" value="DEAD/DEAH_box_helicase_dom"/>
</dbReference>
<dbReference type="InterPro" id="IPR014001">
    <property type="entry name" value="Helicase_ATP-bd"/>
</dbReference>
<dbReference type="Pfam" id="PF00270">
    <property type="entry name" value="DEAD"/>
    <property type="match status" value="1"/>
</dbReference>
<accession>A0A345IM36</accession>
<dbReference type="Gene3D" id="3.40.50.300">
    <property type="entry name" value="P-loop containing nucleotide triphosphate hydrolases"/>
    <property type="match status" value="2"/>
</dbReference>
<feature type="domain" description="Helicase ATP-binding" evidence="3">
    <location>
        <begin position="206"/>
        <end position="379"/>
    </location>
</feature>
<dbReference type="EMBL" id="CP031163">
    <property type="protein sequence ID" value="AXH00759.1"/>
    <property type="molecule type" value="Genomic_DNA"/>
</dbReference>
<dbReference type="GO" id="GO:0003676">
    <property type="term" value="F:nucleic acid binding"/>
    <property type="evidence" value="ECO:0007669"/>
    <property type="project" value="InterPro"/>
</dbReference>
<evidence type="ECO:0000256" key="2">
    <source>
        <dbReference type="ARBA" id="ARBA00022840"/>
    </source>
</evidence>
<feature type="domain" description="Helicase C-terminal" evidence="4">
    <location>
        <begin position="411"/>
        <end position="567"/>
    </location>
</feature>
<dbReference type="Gene3D" id="3.40.50.2020">
    <property type="match status" value="1"/>
</dbReference>
<dbReference type="Pfam" id="PF00156">
    <property type="entry name" value="Pribosyltran"/>
    <property type="match status" value="1"/>
</dbReference>
<evidence type="ECO:0000259" key="3">
    <source>
        <dbReference type="PROSITE" id="PS51192"/>
    </source>
</evidence>
<geneLocation type="plasmid" evidence="6">
    <name>pdrdi</name>
</geneLocation>
<dbReference type="SUPFAM" id="SSF53271">
    <property type="entry name" value="PRTase-like"/>
    <property type="match status" value="1"/>
</dbReference>
<dbReference type="GO" id="GO:0005524">
    <property type="term" value="F:ATP binding"/>
    <property type="evidence" value="ECO:0007669"/>
    <property type="project" value="UniProtKB-KW"/>
</dbReference>
<dbReference type="InterPro" id="IPR036412">
    <property type="entry name" value="HAD-like_sf"/>
</dbReference>
<dbReference type="PROSITE" id="PS51194">
    <property type="entry name" value="HELICASE_CTER"/>
    <property type="match status" value="1"/>
</dbReference>
<dbReference type="Pfam" id="PF00271">
    <property type="entry name" value="Helicase_C"/>
    <property type="match status" value="1"/>
</dbReference>
<keyword evidence="5" id="KW-0614">Plasmid</keyword>
<evidence type="ECO:0000313" key="6">
    <source>
        <dbReference type="Proteomes" id="UP000253744"/>
    </source>
</evidence>
<dbReference type="InterPro" id="IPR001650">
    <property type="entry name" value="Helicase_C-like"/>
</dbReference>
<dbReference type="RefSeq" id="WP_114673415.1">
    <property type="nucleotide sequence ID" value="NZ_CP031163.1"/>
</dbReference>
<dbReference type="GO" id="GO:0043138">
    <property type="term" value="F:3'-5' DNA helicase activity"/>
    <property type="evidence" value="ECO:0007669"/>
    <property type="project" value="TreeGrafter"/>
</dbReference>
<name>A0A345IM36_9DEIO</name>
<dbReference type="InterPro" id="IPR000836">
    <property type="entry name" value="PRTase_dom"/>
</dbReference>
<reference evidence="5 6" key="1">
    <citation type="submission" date="2018-07" db="EMBL/GenBank/DDBJ databases">
        <title>Complete Genome and Methylome Analysis of Deinococcus wulumuqiensis NEB 479.</title>
        <authorList>
            <person name="Fomenkov A."/>
            <person name="Luyten Y."/>
            <person name="Vincze T."/>
            <person name="Anton B.P."/>
            <person name="Clark T."/>
            <person name="Roberts R.J."/>
            <person name="Morgan R.D."/>
        </authorList>
    </citation>
    <scope>NUCLEOTIDE SEQUENCE [LARGE SCALE GENOMIC DNA]</scope>
    <source>
        <strain evidence="5 6">NEB 479</strain>
        <plasmid evidence="6">Plasmid pdrdi</plasmid>
    </source>
</reference>
<dbReference type="PANTHER" id="PTHR47957">
    <property type="entry name" value="ATP-DEPENDENT HELICASE HRQ1"/>
    <property type="match status" value="1"/>
</dbReference>
<dbReference type="SUPFAM" id="SSF52540">
    <property type="entry name" value="P-loop containing nucleoside triphosphate hydrolases"/>
    <property type="match status" value="1"/>
</dbReference>
<gene>
    <name evidence="5" type="ORF">DVJ83_16605</name>
</gene>
<dbReference type="InterPro" id="IPR027417">
    <property type="entry name" value="P-loop_NTPase"/>
</dbReference>
<dbReference type="InterPro" id="IPR029057">
    <property type="entry name" value="PRTase-like"/>
</dbReference>
<dbReference type="Proteomes" id="UP000253744">
    <property type="component" value="Plasmid pDrdI"/>
</dbReference>
<dbReference type="SMART" id="SM00490">
    <property type="entry name" value="HELICc"/>
    <property type="match status" value="1"/>
</dbReference>
<keyword evidence="2" id="KW-0067">ATP-binding</keyword>
<keyword evidence="1" id="KW-0547">Nucleotide-binding</keyword>
<dbReference type="InterPro" id="IPR023214">
    <property type="entry name" value="HAD_sf"/>
</dbReference>
<evidence type="ECO:0000313" key="5">
    <source>
        <dbReference type="EMBL" id="AXH00759.1"/>
    </source>
</evidence>
<evidence type="ECO:0000259" key="4">
    <source>
        <dbReference type="PROSITE" id="PS51194"/>
    </source>
</evidence>
<dbReference type="PANTHER" id="PTHR47957:SF3">
    <property type="entry name" value="ATP-DEPENDENT HELICASE HRQ1"/>
    <property type="match status" value="1"/>
</dbReference>
<dbReference type="SMART" id="SM00487">
    <property type="entry name" value="DEXDc"/>
    <property type="match status" value="1"/>
</dbReference>
<dbReference type="Pfam" id="PF09369">
    <property type="entry name" value="MZB"/>
    <property type="match status" value="1"/>
</dbReference>
<proteinExistence type="predicted"/>
<dbReference type="GO" id="GO:0036297">
    <property type="term" value="P:interstrand cross-link repair"/>
    <property type="evidence" value="ECO:0007669"/>
    <property type="project" value="TreeGrafter"/>
</dbReference>
<evidence type="ECO:0000256" key="1">
    <source>
        <dbReference type="ARBA" id="ARBA00022741"/>
    </source>
</evidence>
<dbReference type="InterPro" id="IPR018973">
    <property type="entry name" value="MZB"/>
</dbReference>
<dbReference type="CDD" id="cd01427">
    <property type="entry name" value="HAD_like"/>
    <property type="match status" value="1"/>
</dbReference>
<protein>
    <submittedName>
        <fullName evidence="5">DUF1998 domain-containing protein</fullName>
    </submittedName>
</protein>
<organism evidence="5 6">
    <name type="scientific">Deinococcus wulumuqiensis</name>
    <dbReference type="NCBI Taxonomy" id="980427"/>
    <lineage>
        <taxon>Bacteria</taxon>
        <taxon>Thermotogati</taxon>
        <taxon>Deinococcota</taxon>
        <taxon>Deinococci</taxon>
        <taxon>Deinococcales</taxon>
        <taxon>Deinococcaceae</taxon>
        <taxon>Deinococcus</taxon>
    </lineage>
</organism>
<dbReference type="GO" id="GO:0006289">
    <property type="term" value="P:nucleotide-excision repair"/>
    <property type="evidence" value="ECO:0007669"/>
    <property type="project" value="TreeGrafter"/>
</dbReference>